<protein>
    <submittedName>
        <fullName evidence="1">DNA (Cytosine-5)-methyltransferase 3-like protein</fullName>
    </submittedName>
</protein>
<organism evidence="1">
    <name type="scientific">Phage sp. ctPjm15</name>
    <dbReference type="NCBI Taxonomy" id="2828006"/>
    <lineage>
        <taxon>Viruses</taxon>
    </lineage>
</organism>
<name>A0A8S5SQ97_9VIRU</name>
<dbReference type="EMBL" id="BK032645">
    <property type="protein sequence ID" value="DAF52979.1"/>
    <property type="molecule type" value="Genomic_DNA"/>
</dbReference>
<reference evidence="1" key="1">
    <citation type="journal article" date="2021" name="Proc. Natl. Acad. Sci. U.S.A.">
        <title>A Catalog of Tens of Thousands of Viruses from Human Metagenomes Reveals Hidden Associations with Chronic Diseases.</title>
        <authorList>
            <person name="Tisza M.J."/>
            <person name="Buck C.B."/>
        </authorList>
    </citation>
    <scope>NUCLEOTIDE SEQUENCE</scope>
    <source>
        <strain evidence="1">CtPjm15</strain>
    </source>
</reference>
<proteinExistence type="predicted"/>
<accession>A0A8S5SQ97</accession>
<evidence type="ECO:0000313" key="1">
    <source>
        <dbReference type="EMBL" id="DAF52979.1"/>
    </source>
</evidence>
<sequence>MAFREKGFNAFSCDILECSGGHPEWHVQGDALKLMRAYDFETMTGGRHVIHGWDLIIAHPPCTYLTCTGNRWFNIEKYGDKARERYKKRDKAAEFFMRFAQADCPHIAIENPIGYMSTFYRKPDQIVQPFWFGDAERKATCLWLKDLPKLEATKTVEPIVCRYRNGRTDPAWHMNTISLPAEERAKVRSKTFPGIAKAMAEQWGNYLLGD</sequence>